<dbReference type="eggNOG" id="COG4529">
    <property type="taxonomic scope" value="Bacteria"/>
</dbReference>
<keyword evidence="3" id="KW-1185">Reference proteome</keyword>
<organism evidence="2 3">
    <name type="scientific">Flavobacterium seoulense</name>
    <dbReference type="NCBI Taxonomy" id="1492738"/>
    <lineage>
        <taxon>Bacteria</taxon>
        <taxon>Pseudomonadati</taxon>
        <taxon>Bacteroidota</taxon>
        <taxon>Flavobacteriia</taxon>
        <taxon>Flavobacteriales</taxon>
        <taxon>Flavobacteriaceae</taxon>
        <taxon>Flavobacterium</taxon>
    </lineage>
</organism>
<dbReference type="PANTHER" id="PTHR40254">
    <property type="entry name" value="BLR0577 PROTEIN"/>
    <property type="match status" value="1"/>
</dbReference>
<evidence type="ECO:0000259" key="1">
    <source>
        <dbReference type="Pfam" id="PF13454"/>
    </source>
</evidence>
<dbReference type="OrthoDB" id="6309046at2"/>
<dbReference type="InterPro" id="IPR038732">
    <property type="entry name" value="HpyO/CreE_NAD-binding"/>
</dbReference>
<gene>
    <name evidence="2" type="ORF">FEM21_22700</name>
</gene>
<dbReference type="AlphaFoldDB" id="A0A066WKK6"/>
<comment type="caution">
    <text evidence="2">The sequence shown here is derived from an EMBL/GenBank/DDBJ whole genome shotgun (WGS) entry which is preliminary data.</text>
</comment>
<dbReference type="Proteomes" id="UP000027064">
    <property type="component" value="Unassembled WGS sequence"/>
</dbReference>
<dbReference type="Gene3D" id="3.50.50.60">
    <property type="entry name" value="FAD/NAD(P)-binding domain"/>
    <property type="match status" value="1"/>
</dbReference>
<dbReference type="InterPro" id="IPR036188">
    <property type="entry name" value="FAD/NAD-bd_sf"/>
</dbReference>
<dbReference type="InterPro" id="IPR052189">
    <property type="entry name" value="L-asp_N-monooxygenase_NS-form"/>
</dbReference>
<accession>A0A066WKK6</accession>
<proteinExistence type="predicted"/>
<dbReference type="PANTHER" id="PTHR40254:SF1">
    <property type="entry name" value="BLR0577 PROTEIN"/>
    <property type="match status" value="1"/>
</dbReference>
<evidence type="ECO:0000313" key="2">
    <source>
        <dbReference type="EMBL" id="KDN54547.1"/>
    </source>
</evidence>
<dbReference type="EMBL" id="JNCA01000021">
    <property type="protein sequence ID" value="KDN54547.1"/>
    <property type="molecule type" value="Genomic_DNA"/>
</dbReference>
<dbReference type="SUPFAM" id="SSF51905">
    <property type="entry name" value="FAD/NAD(P)-binding domain"/>
    <property type="match status" value="1"/>
</dbReference>
<dbReference type="STRING" id="1492738.FEM21_22700"/>
<protein>
    <recommendedName>
        <fullName evidence="1">FAD-dependent urate hydroxylase HpyO/Asp monooxygenase CreE-like FAD/NAD(P)-binding domain-containing protein</fullName>
    </recommendedName>
</protein>
<feature type="domain" description="FAD-dependent urate hydroxylase HpyO/Asp monooxygenase CreE-like FAD/NAD(P)-binding" evidence="1">
    <location>
        <begin position="7"/>
        <end position="172"/>
    </location>
</feature>
<dbReference type="PATRIC" id="fig|1492738.3.peg.2258"/>
<name>A0A066WKK6_9FLAO</name>
<dbReference type="Pfam" id="PF13454">
    <property type="entry name" value="NAD_binding_9"/>
    <property type="match status" value="1"/>
</dbReference>
<evidence type="ECO:0000313" key="3">
    <source>
        <dbReference type="Proteomes" id="UP000027064"/>
    </source>
</evidence>
<reference evidence="2 3" key="1">
    <citation type="submission" date="2014-05" db="EMBL/GenBank/DDBJ databases">
        <title>Genome Sequence of Flavobacterium sp. EM1321.</title>
        <authorList>
            <person name="Shin S.-K."/>
            <person name="Yi H."/>
        </authorList>
    </citation>
    <scope>NUCLEOTIDE SEQUENCE [LARGE SCALE GENOMIC DNA]</scope>
    <source>
        <strain evidence="2 3">EM1321</strain>
    </source>
</reference>
<dbReference type="RefSeq" id="WP_035660470.1">
    <property type="nucleotide sequence ID" value="NZ_JNCA01000021.1"/>
</dbReference>
<sequence length="605" mass="69772">MNKKRLAIIGSGPTALYLLKHISDNSIQLQNQIQSISIFEKGKHMGMGMPYNPETTDKYNLANISSEEIPKLPQTFADWLRTQKKQVLKKWNITQFPIEDSEVYSRLALGQYFHEQYQLLITKLKDSGFIINELIDHKVIDIVIEDNNTEVKVIIENSKTYEFDKVVIATGHHWSAEDEPQRGYHASPWPIQKIIPKEDEYFNFPIGTLGASLSAFDVVTSLAHRHGIFKKTKKGLVFHLHEKANGFKIILHSAQGWLPHLQYEQEEPMREIYRHTNREEILSLVGSNGFLTIDTFYDKICRPALIEAFKKDRKKETIKLLQNPKFTFEEFITLMSKKHEYVNSFAGMEKEKKLALNALKNNQPIHWMETLDDLMYCLNYHTELLSAEDHLFFRKEIMPFQMNVVAALPINSANVLLAMHKANCIDLVEGKVTVIDADKNDTETKIEIEKENGTVKTASYKMFINCSGQEKVEIENYPFPSMRKFGIIQKARAQFKRKPNFKKLDNPDIEKDTFYKNKRTFLFTGGIDIDPTYKVIRKNGTSEDKIHDITFTHTSGCRPYSYGLQACNATSSIVVDSWIILDKENSDSKTSVENITKLYEEDGTI</sequence>